<dbReference type="PROSITE" id="PS50088">
    <property type="entry name" value="ANK_REPEAT"/>
    <property type="match status" value="1"/>
</dbReference>
<dbReference type="STRING" id="90262.A0A1X2J1V6"/>
<dbReference type="PROSITE" id="PS50297">
    <property type="entry name" value="ANK_REP_REGION"/>
    <property type="match status" value="1"/>
</dbReference>
<proteinExistence type="predicted"/>
<sequence>MLSDDREEMFREVCALGNTKAAQHFIHAGVKVNSQNKMNGWSGLHWASHRGQEDIVRLLLSNGADASIKTEKGQTPLDLCSGKYPVIQALLESYKVERTAVGPEPALPIVPAYMKEPDLEKSWLLPDEFSENKIERVIRQETAKDLLAKDANGGAQGIQQAKPEVSKATTNIEAPEEKEILVYMGSRSDDTIVGSVYVKNEQLETIVVQLKEELDGLPEEFTLARHNGKMNIPINKKQMSRRLLDIFRSDDDVLVIVPS</sequence>
<dbReference type="InterPro" id="IPR002110">
    <property type="entry name" value="Ankyrin_rpt"/>
</dbReference>
<evidence type="ECO:0000256" key="1">
    <source>
        <dbReference type="PROSITE-ProRule" id="PRU00023"/>
    </source>
</evidence>
<dbReference type="AlphaFoldDB" id="A0A1X2J1V6"/>
<name>A0A1X2J1V6_9FUNG</name>
<dbReference type="Proteomes" id="UP000193560">
    <property type="component" value="Unassembled WGS sequence"/>
</dbReference>
<gene>
    <name evidence="2" type="ORF">BCR42DRAFT_400880</name>
</gene>
<organism evidence="2 3">
    <name type="scientific">Absidia repens</name>
    <dbReference type="NCBI Taxonomy" id="90262"/>
    <lineage>
        <taxon>Eukaryota</taxon>
        <taxon>Fungi</taxon>
        <taxon>Fungi incertae sedis</taxon>
        <taxon>Mucoromycota</taxon>
        <taxon>Mucoromycotina</taxon>
        <taxon>Mucoromycetes</taxon>
        <taxon>Mucorales</taxon>
        <taxon>Cunninghamellaceae</taxon>
        <taxon>Absidia</taxon>
    </lineage>
</organism>
<feature type="repeat" description="ANK" evidence="1">
    <location>
        <begin position="39"/>
        <end position="71"/>
    </location>
</feature>
<dbReference type="SMART" id="SM00248">
    <property type="entry name" value="ANK"/>
    <property type="match status" value="2"/>
</dbReference>
<reference evidence="2 3" key="1">
    <citation type="submission" date="2016-07" db="EMBL/GenBank/DDBJ databases">
        <title>Pervasive Adenine N6-methylation of Active Genes in Fungi.</title>
        <authorList>
            <consortium name="DOE Joint Genome Institute"/>
            <person name="Mondo S.J."/>
            <person name="Dannebaum R.O."/>
            <person name="Kuo R.C."/>
            <person name="Labutti K."/>
            <person name="Haridas S."/>
            <person name="Kuo A."/>
            <person name="Salamov A."/>
            <person name="Ahrendt S.R."/>
            <person name="Lipzen A."/>
            <person name="Sullivan W."/>
            <person name="Andreopoulos W.B."/>
            <person name="Clum A."/>
            <person name="Lindquist E."/>
            <person name="Daum C."/>
            <person name="Ramamoorthy G.K."/>
            <person name="Gryganskyi A."/>
            <person name="Culley D."/>
            <person name="Magnuson J.K."/>
            <person name="James T.Y."/>
            <person name="O'Malley M.A."/>
            <person name="Stajich J.E."/>
            <person name="Spatafora J.W."/>
            <person name="Visel A."/>
            <person name="Grigoriev I.V."/>
        </authorList>
    </citation>
    <scope>NUCLEOTIDE SEQUENCE [LARGE SCALE GENOMIC DNA]</scope>
    <source>
        <strain evidence="2 3">NRRL 1336</strain>
    </source>
</reference>
<dbReference type="EMBL" id="MCGE01000001">
    <property type="protein sequence ID" value="ORZ25765.1"/>
    <property type="molecule type" value="Genomic_DNA"/>
</dbReference>
<protein>
    <submittedName>
        <fullName evidence="2">Uncharacterized protein</fullName>
    </submittedName>
</protein>
<dbReference type="PANTHER" id="PTHR24192:SF3">
    <property type="entry name" value="ANKYRIN REPEAT DOMAIN 40"/>
    <property type="match status" value="1"/>
</dbReference>
<dbReference type="SUPFAM" id="SSF48403">
    <property type="entry name" value="Ankyrin repeat"/>
    <property type="match status" value="1"/>
</dbReference>
<keyword evidence="1" id="KW-0040">ANK repeat</keyword>
<accession>A0A1X2J1V6</accession>
<dbReference type="OrthoDB" id="539213at2759"/>
<evidence type="ECO:0000313" key="3">
    <source>
        <dbReference type="Proteomes" id="UP000193560"/>
    </source>
</evidence>
<dbReference type="InterPro" id="IPR036770">
    <property type="entry name" value="Ankyrin_rpt-contain_sf"/>
</dbReference>
<evidence type="ECO:0000313" key="2">
    <source>
        <dbReference type="EMBL" id="ORZ25765.1"/>
    </source>
</evidence>
<comment type="caution">
    <text evidence="2">The sequence shown here is derived from an EMBL/GenBank/DDBJ whole genome shotgun (WGS) entry which is preliminary data.</text>
</comment>
<dbReference type="PANTHER" id="PTHR24192">
    <property type="entry name" value="ANKYRIN REPEAT DOMAIN 40"/>
    <property type="match status" value="1"/>
</dbReference>
<dbReference type="Pfam" id="PF12796">
    <property type="entry name" value="Ank_2"/>
    <property type="match status" value="1"/>
</dbReference>
<dbReference type="Gene3D" id="1.25.40.20">
    <property type="entry name" value="Ankyrin repeat-containing domain"/>
    <property type="match status" value="1"/>
</dbReference>
<dbReference type="InterPro" id="IPR039195">
    <property type="entry name" value="ANKRD40"/>
</dbReference>
<keyword evidence="3" id="KW-1185">Reference proteome</keyword>